<proteinExistence type="predicted"/>
<dbReference type="Proteomes" id="UP000887565">
    <property type="component" value="Unplaced"/>
</dbReference>
<accession>A0A915KXV6</accession>
<dbReference type="WBParaSite" id="nRc.2.0.1.t43646-RA">
    <property type="protein sequence ID" value="nRc.2.0.1.t43646-RA"/>
    <property type="gene ID" value="nRc.2.0.1.g43646"/>
</dbReference>
<dbReference type="AlphaFoldDB" id="A0A915KXV6"/>
<sequence>MAKPAPAGVRKAKFSSWQPALVLRSYYTTDWRNSTQTMGHTCLFRRNGMQSTERNVTERNGTEISVLFGSVGACHRLFSAKSH</sequence>
<evidence type="ECO:0000313" key="1">
    <source>
        <dbReference type="Proteomes" id="UP000887565"/>
    </source>
</evidence>
<protein>
    <submittedName>
        <fullName evidence="2">Uncharacterized protein</fullName>
    </submittedName>
</protein>
<organism evidence="1 2">
    <name type="scientific">Romanomermis culicivorax</name>
    <name type="common">Nematode worm</name>
    <dbReference type="NCBI Taxonomy" id="13658"/>
    <lineage>
        <taxon>Eukaryota</taxon>
        <taxon>Metazoa</taxon>
        <taxon>Ecdysozoa</taxon>
        <taxon>Nematoda</taxon>
        <taxon>Enoplea</taxon>
        <taxon>Dorylaimia</taxon>
        <taxon>Mermithida</taxon>
        <taxon>Mermithoidea</taxon>
        <taxon>Mermithidae</taxon>
        <taxon>Romanomermis</taxon>
    </lineage>
</organism>
<reference evidence="2" key="1">
    <citation type="submission" date="2022-11" db="UniProtKB">
        <authorList>
            <consortium name="WormBaseParasite"/>
        </authorList>
    </citation>
    <scope>IDENTIFICATION</scope>
</reference>
<name>A0A915KXV6_ROMCU</name>
<evidence type="ECO:0000313" key="2">
    <source>
        <dbReference type="WBParaSite" id="nRc.2.0.1.t43646-RA"/>
    </source>
</evidence>
<keyword evidence="1" id="KW-1185">Reference proteome</keyword>